<dbReference type="Proteomes" id="UP000000763">
    <property type="component" value="Chromosome 3"/>
</dbReference>
<gene>
    <name evidence="1" type="primary">OSJNBa0083F15.8</name>
</gene>
<sequence>MGRLKEEDEPWLGSSRLRGTGAHSHDLELELTPILCHAITDNRFSQGVGLSAGMWSMMSKDDGEVPMSSTHRPWLHGDGANTDYRAKAPHSTFNLVDTQANTTGKSRSGRTVNRSLSMHQIASTSNSTTSSQCGCFHSSRFDKGGTCQIRSPGPVATADLASWTSPLGRGTSVHLTLPLSEG</sequence>
<organism evidence="1 2">
    <name type="scientific">Oryza sativa subsp. japonica</name>
    <name type="common">Rice</name>
    <dbReference type="NCBI Taxonomy" id="39947"/>
    <lineage>
        <taxon>Eukaryota</taxon>
        <taxon>Viridiplantae</taxon>
        <taxon>Streptophyta</taxon>
        <taxon>Embryophyta</taxon>
        <taxon>Tracheophyta</taxon>
        <taxon>Spermatophyta</taxon>
        <taxon>Magnoliopsida</taxon>
        <taxon>Liliopsida</taxon>
        <taxon>Poales</taxon>
        <taxon>Poaceae</taxon>
        <taxon>BOP clade</taxon>
        <taxon>Oryzoideae</taxon>
        <taxon>Oryzeae</taxon>
        <taxon>Oryzinae</taxon>
        <taxon>Oryza</taxon>
        <taxon>Oryza sativa</taxon>
    </lineage>
</organism>
<evidence type="ECO:0000313" key="2">
    <source>
        <dbReference type="Proteomes" id="UP000000763"/>
    </source>
</evidence>
<name>Q75I74_ORYSJ</name>
<dbReference type="AlphaFoldDB" id="Q75I74"/>
<proteinExistence type="predicted"/>
<reference evidence="2" key="2">
    <citation type="journal article" date="2008" name="Nucleic Acids Res.">
        <title>The rice annotation project database (RAP-DB): 2008 update.</title>
        <authorList>
            <consortium name="The rice annotation project (RAP)"/>
        </authorList>
    </citation>
    <scope>GENOME REANNOTATION</scope>
    <source>
        <strain evidence="2">cv. Nipponbare</strain>
    </source>
</reference>
<protein>
    <submittedName>
        <fullName evidence="1">Uncharacterized protein</fullName>
    </submittedName>
</protein>
<dbReference type="EMBL" id="AC133398">
    <property type="protein sequence ID" value="AAR01777.1"/>
    <property type="molecule type" value="Genomic_DNA"/>
</dbReference>
<accession>Q75I74</accession>
<reference evidence="2" key="1">
    <citation type="journal article" date="2005" name="Nature">
        <title>The map-based sequence of the rice genome.</title>
        <authorList>
            <consortium name="International rice genome sequencing project (IRGSP)"/>
            <person name="Matsumoto T."/>
            <person name="Wu J."/>
            <person name="Kanamori H."/>
            <person name="Katayose Y."/>
            <person name="Fujisawa M."/>
            <person name="Namiki N."/>
            <person name="Mizuno H."/>
            <person name="Yamamoto K."/>
            <person name="Antonio B.A."/>
            <person name="Baba T."/>
            <person name="Sakata K."/>
            <person name="Nagamura Y."/>
            <person name="Aoki H."/>
            <person name="Arikawa K."/>
            <person name="Arita K."/>
            <person name="Bito T."/>
            <person name="Chiden Y."/>
            <person name="Fujitsuka N."/>
            <person name="Fukunaka R."/>
            <person name="Hamada M."/>
            <person name="Harada C."/>
            <person name="Hayashi A."/>
            <person name="Hijishita S."/>
            <person name="Honda M."/>
            <person name="Hosokawa S."/>
            <person name="Ichikawa Y."/>
            <person name="Idonuma A."/>
            <person name="Iijima M."/>
            <person name="Ikeda M."/>
            <person name="Ikeno M."/>
            <person name="Ito K."/>
            <person name="Ito S."/>
            <person name="Ito T."/>
            <person name="Ito Y."/>
            <person name="Ito Y."/>
            <person name="Iwabuchi A."/>
            <person name="Kamiya K."/>
            <person name="Karasawa W."/>
            <person name="Kurita K."/>
            <person name="Katagiri S."/>
            <person name="Kikuta A."/>
            <person name="Kobayashi H."/>
            <person name="Kobayashi N."/>
            <person name="Machita K."/>
            <person name="Maehara T."/>
            <person name="Masukawa M."/>
            <person name="Mizubayashi T."/>
            <person name="Mukai Y."/>
            <person name="Nagasaki H."/>
            <person name="Nagata Y."/>
            <person name="Naito S."/>
            <person name="Nakashima M."/>
            <person name="Nakama Y."/>
            <person name="Nakamichi Y."/>
            <person name="Nakamura M."/>
            <person name="Meguro A."/>
            <person name="Negishi M."/>
            <person name="Ohta I."/>
            <person name="Ohta T."/>
            <person name="Okamoto M."/>
            <person name="Ono N."/>
            <person name="Saji S."/>
            <person name="Sakaguchi M."/>
            <person name="Sakai K."/>
            <person name="Shibata M."/>
            <person name="Shimokawa T."/>
            <person name="Song J."/>
            <person name="Takazaki Y."/>
            <person name="Terasawa K."/>
            <person name="Tsugane M."/>
            <person name="Tsuji K."/>
            <person name="Ueda S."/>
            <person name="Waki K."/>
            <person name="Yamagata H."/>
            <person name="Yamamoto M."/>
            <person name="Yamamoto S."/>
            <person name="Yamane H."/>
            <person name="Yoshiki S."/>
            <person name="Yoshihara R."/>
            <person name="Yukawa K."/>
            <person name="Zhong H."/>
            <person name="Yano M."/>
            <person name="Yuan Q."/>
            <person name="Ouyang S."/>
            <person name="Liu J."/>
            <person name="Jones K.M."/>
            <person name="Gansberger K."/>
            <person name="Moffat K."/>
            <person name="Hill J."/>
            <person name="Bera J."/>
            <person name="Fadrosh D."/>
            <person name="Jin S."/>
            <person name="Johri S."/>
            <person name="Kim M."/>
            <person name="Overton L."/>
            <person name="Reardon M."/>
            <person name="Tsitrin T."/>
            <person name="Vuong H."/>
            <person name="Weaver B."/>
            <person name="Ciecko A."/>
            <person name="Tallon L."/>
            <person name="Jackson J."/>
            <person name="Pai G."/>
            <person name="Aken S.V."/>
            <person name="Utterback T."/>
            <person name="Reidmuller S."/>
            <person name="Feldblyum T."/>
            <person name="Hsiao J."/>
            <person name="Zismann V."/>
            <person name="Iobst S."/>
            <person name="de Vazeille A.R."/>
            <person name="Buell C.R."/>
            <person name="Ying K."/>
            <person name="Li Y."/>
            <person name="Lu T."/>
            <person name="Huang Y."/>
            <person name="Zhao Q."/>
            <person name="Feng Q."/>
            <person name="Zhang L."/>
            <person name="Zhu J."/>
            <person name="Weng Q."/>
            <person name="Mu J."/>
            <person name="Lu Y."/>
            <person name="Fan D."/>
            <person name="Liu Y."/>
            <person name="Guan J."/>
            <person name="Zhang Y."/>
            <person name="Yu S."/>
            <person name="Liu X."/>
            <person name="Zhang Y."/>
            <person name="Hong G."/>
            <person name="Han B."/>
            <person name="Choisne N."/>
            <person name="Demange N."/>
            <person name="Orjeda G."/>
            <person name="Samain S."/>
            <person name="Cattolico L."/>
            <person name="Pelletier E."/>
            <person name="Couloux A."/>
            <person name="Segurens B."/>
            <person name="Wincker P."/>
            <person name="D'Hont A."/>
            <person name="Scarpelli C."/>
            <person name="Weissenbach J."/>
            <person name="Salanoubat M."/>
            <person name="Quetier F."/>
            <person name="Yu Y."/>
            <person name="Kim H.R."/>
            <person name="Rambo T."/>
            <person name="Currie J."/>
            <person name="Collura K."/>
            <person name="Luo M."/>
            <person name="Yang T."/>
            <person name="Ammiraju J.S.S."/>
            <person name="Engler F."/>
            <person name="Soderlund C."/>
            <person name="Wing R.A."/>
            <person name="Palmer L.E."/>
            <person name="de la Bastide M."/>
            <person name="Spiegel L."/>
            <person name="Nascimento L."/>
            <person name="Zutavern T."/>
            <person name="O'Shaughnessy A."/>
            <person name="Dike S."/>
            <person name="Dedhia N."/>
            <person name="Preston R."/>
            <person name="Balija V."/>
            <person name="McCombie W.R."/>
            <person name="Chow T."/>
            <person name="Chen H."/>
            <person name="Chung M."/>
            <person name="Chen C."/>
            <person name="Shaw J."/>
            <person name="Wu H."/>
            <person name="Hsiao K."/>
            <person name="Chao Y."/>
            <person name="Chu M."/>
            <person name="Cheng C."/>
            <person name="Hour A."/>
            <person name="Lee P."/>
            <person name="Lin S."/>
            <person name="Lin Y."/>
            <person name="Liou J."/>
            <person name="Liu S."/>
            <person name="Hsing Y."/>
            <person name="Raghuvanshi S."/>
            <person name="Mohanty A."/>
            <person name="Bharti A.K."/>
            <person name="Gaur A."/>
            <person name="Gupta V."/>
            <person name="Kumar D."/>
            <person name="Ravi V."/>
            <person name="Vij S."/>
            <person name="Kapur A."/>
            <person name="Khurana P."/>
            <person name="Khurana P."/>
            <person name="Khurana J.P."/>
            <person name="Tyagi A.K."/>
            <person name="Gaikwad K."/>
            <person name="Singh A."/>
            <person name="Dalal V."/>
            <person name="Srivastava S."/>
            <person name="Dixit A."/>
            <person name="Pal A.K."/>
            <person name="Ghazi I.A."/>
            <person name="Yadav M."/>
            <person name="Pandit A."/>
            <person name="Bhargava A."/>
            <person name="Sureshbabu K."/>
            <person name="Batra K."/>
            <person name="Sharma T.R."/>
            <person name="Mohapatra T."/>
            <person name="Singh N.K."/>
            <person name="Messing J."/>
            <person name="Nelson A.B."/>
            <person name="Fuks G."/>
            <person name="Kavchok S."/>
            <person name="Keizer G."/>
            <person name="Linton E."/>
            <person name="Llaca V."/>
            <person name="Song R."/>
            <person name="Tanyolac B."/>
            <person name="Young S."/>
            <person name="Ho-Il K."/>
            <person name="Hahn J.H."/>
            <person name="Sangsakoo G."/>
            <person name="Vanavichit A."/>
            <person name="de Mattos Luiz.A.T."/>
            <person name="Zimmer P.D."/>
            <person name="Malone G."/>
            <person name="Dellagostin O."/>
            <person name="de Oliveira A.C."/>
            <person name="Bevan M."/>
            <person name="Bancroft I."/>
            <person name="Minx P."/>
            <person name="Cordum H."/>
            <person name="Wilson R."/>
            <person name="Cheng Z."/>
            <person name="Jin W."/>
            <person name="Jiang J."/>
            <person name="Leong S.A."/>
            <person name="Iwama H."/>
            <person name="Gojobori T."/>
            <person name="Itoh T."/>
            <person name="Niimura Y."/>
            <person name="Fujii Y."/>
            <person name="Habara T."/>
            <person name="Sakai H."/>
            <person name="Sato Y."/>
            <person name="Wilson G."/>
            <person name="Kumar K."/>
            <person name="McCouch S."/>
            <person name="Juretic N."/>
            <person name="Hoen D."/>
            <person name="Wright S."/>
            <person name="Bruskiewich R."/>
            <person name="Bureau T."/>
            <person name="Miyao A."/>
            <person name="Hirochika H."/>
            <person name="Nishikawa T."/>
            <person name="Kadowaki K."/>
            <person name="Sugiura M."/>
            <person name="Burr B."/>
            <person name="Sasaki T."/>
        </authorList>
    </citation>
    <scope>NUCLEOTIDE SEQUENCE [LARGE SCALE GENOMIC DNA]</scope>
    <source>
        <strain evidence="2">cv. Nipponbare</strain>
    </source>
</reference>
<evidence type="ECO:0000313" key="1">
    <source>
        <dbReference type="EMBL" id="AAR01777.1"/>
    </source>
</evidence>